<dbReference type="Pfam" id="PF08449">
    <property type="entry name" value="UAA"/>
    <property type="match status" value="1"/>
</dbReference>
<keyword evidence="10" id="KW-1185">Reference proteome</keyword>
<evidence type="ECO:0000256" key="3">
    <source>
        <dbReference type="ARBA" id="ARBA00022597"/>
    </source>
</evidence>
<keyword evidence="3" id="KW-0762">Sugar transport</keyword>
<evidence type="ECO:0000256" key="4">
    <source>
        <dbReference type="ARBA" id="ARBA00022692"/>
    </source>
</evidence>
<dbReference type="Proteomes" id="UP000759537">
    <property type="component" value="Unassembled WGS sequence"/>
</dbReference>
<dbReference type="InterPro" id="IPR013657">
    <property type="entry name" value="SCL35B1-4/HUT1"/>
</dbReference>
<evidence type="ECO:0000313" key="9">
    <source>
        <dbReference type="EMBL" id="KAF8479684.1"/>
    </source>
</evidence>
<feature type="transmembrane region" description="Helical" evidence="8">
    <location>
        <begin position="42"/>
        <end position="64"/>
    </location>
</feature>
<sequence length="387" mass="41992">MFRRRAVNNKSSPPPNAARTSLNGSAGGAQHRLQAAKSVAGALLDYSLMLFLVFGGCCTNVWAYEELLRAEPNVGPALTFSQMLFITAQQLPSFITWNKSSPSWFPRLKPRQVPIAQWLLQVSTFASGTLLNNIVFAFNVPPTIQIVFRSAGLAVSMILGRFFMDKRYTLQQIIAVAVVSSGVIIATLSRPRADPPIPRISHASPTDATAAASSADASRYTLGIAMLLASLVCTGVHGALQERTYSTYGPWWREGIFYTHMLSLPMFAIMPKSVRRGFVGLSRPKGALASGSSSIRPYTMLALNLLTQLICVAGVNQLSSRVSAVSTQVVLTARKAISLCFSVWWFGSGWNVELAAGAVMVFVGSFWYSVLPAPVKLAPKGKRDKRN</sequence>
<feature type="transmembrane region" description="Helical" evidence="8">
    <location>
        <begin position="220"/>
        <end position="240"/>
    </location>
</feature>
<evidence type="ECO:0000256" key="1">
    <source>
        <dbReference type="ARBA" id="ARBA00004127"/>
    </source>
</evidence>
<dbReference type="GO" id="GO:0005462">
    <property type="term" value="F:UDP-N-acetylglucosamine transmembrane transporter activity"/>
    <property type="evidence" value="ECO:0007669"/>
    <property type="project" value="TreeGrafter"/>
</dbReference>
<protein>
    <submittedName>
        <fullName evidence="9">UAA transporter</fullName>
    </submittedName>
</protein>
<dbReference type="PANTHER" id="PTHR10778:SF4">
    <property type="entry name" value="NUCLEOTIDE SUGAR TRANSPORTER SLC35B4"/>
    <property type="match status" value="1"/>
</dbReference>
<feature type="region of interest" description="Disordered" evidence="7">
    <location>
        <begin position="1"/>
        <end position="25"/>
    </location>
</feature>
<dbReference type="GO" id="GO:0005789">
    <property type="term" value="C:endoplasmic reticulum membrane"/>
    <property type="evidence" value="ECO:0007669"/>
    <property type="project" value="TreeGrafter"/>
</dbReference>
<reference evidence="9" key="1">
    <citation type="submission" date="2019-10" db="EMBL/GenBank/DDBJ databases">
        <authorList>
            <consortium name="DOE Joint Genome Institute"/>
            <person name="Kuo A."/>
            <person name="Miyauchi S."/>
            <person name="Kiss E."/>
            <person name="Drula E."/>
            <person name="Kohler A."/>
            <person name="Sanchez-Garcia M."/>
            <person name="Andreopoulos B."/>
            <person name="Barry K.W."/>
            <person name="Bonito G."/>
            <person name="Buee M."/>
            <person name="Carver A."/>
            <person name="Chen C."/>
            <person name="Cichocki N."/>
            <person name="Clum A."/>
            <person name="Culley D."/>
            <person name="Crous P.W."/>
            <person name="Fauchery L."/>
            <person name="Girlanda M."/>
            <person name="Hayes R."/>
            <person name="Keri Z."/>
            <person name="LaButti K."/>
            <person name="Lipzen A."/>
            <person name="Lombard V."/>
            <person name="Magnuson J."/>
            <person name="Maillard F."/>
            <person name="Morin E."/>
            <person name="Murat C."/>
            <person name="Nolan M."/>
            <person name="Ohm R."/>
            <person name="Pangilinan J."/>
            <person name="Pereira M."/>
            <person name="Perotto S."/>
            <person name="Peter M."/>
            <person name="Riley R."/>
            <person name="Sitrit Y."/>
            <person name="Stielow B."/>
            <person name="Szollosi G."/>
            <person name="Zifcakova L."/>
            <person name="Stursova M."/>
            <person name="Spatafora J.W."/>
            <person name="Tedersoo L."/>
            <person name="Vaario L.-M."/>
            <person name="Yamada A."/>
            <person name="Yan M."/>
            <person name="Wang P."/>
            <person name="Xu J."/>
            <person name="Bruns T."/>
            <person name="Baldrian P."/>
            <person name="Vilgalys R."/>
            <person name="Henrissat B."/>
            <person name="Grigoriev I.V."/>
            <person name="Hibbett D."/>
            <person name="Nagy L.G."/>
            <person name="Martin F.M."/>
        </authorList>
    </citation>
    <scope>NUCLEOTIDE SEQUENCE</scope>
    <source>
        <strain evidence="9">Prilba</strain>
    </source>
</reference>
<dbReference type="GO" id="GO:0005464">
    <property type="term" value="F:UDP-xylose transmembrane transporter activity"/>
    <property type="evidence" value="ECO:0007669"/>
    <property type="project" value="TreeGrafter"/>
</dbReference>
<comment type="subcellular location">
    <subcellularLocation>
        <location evidence="1">Endomembrane system</location>
        <topology evidence="1">Multi-pass membrane protein</topology>
    </subcellularLocation>
</comment>
<evidence type="ECO:0000256" key="2">
    <source>
        <dbReference type="ARBA" id="ARBA00022448"/>
    </source>
</evidence>
<evidence type="ECO:0000256" key="5">
    <source>
        <dbReference type="ARBA" id="ARBA00022989"/>
    </source>
</evidence>
<organism evidence="9 10">
    <name type="scientific">Russula ochroleuca</name>
    <dbReference type="NCBI Taxonomy" id="152965"/>
    <lineage>
        <taxon>Eukaryota</taxon>
        <taxon>Fungi</taxon>
        <taxon>Dikarya</taxon>
        <taxon>Basidiomycota</taxon>
        <taxon>Agaricomycotina</taxon>
        <taxon>Agaricomycetes</taxon>
        <taxon>Russulales</taxon>
        <taxon>Russulaceae</taxon>
        <taxon>Russula</taxon>
    </lineage>
</organism>
<keyword evidence="2" id="KW-0813">Transport</keyword>
<evidence type="ECO:0000313" key="10">
    <source>
        <dbReference type="Proteomes" id="UP000759537"/>
    </source>
</evidence>
<evidence type="ECO:0000256" key="8">
    <source>
        <dbReference type="SAM" id="Phobius"/>
    </source>
</evidence>
<accession>A0A9P5MVE0</accession>
<dbReference type="OrthoDB" id="999962at2759"/>
<keyword evidence="4 8" id="KW-0812">Transmembrane</keyword>
<comment type="caution">
    <text evidence="9">The sequence shown here is derived from an EMBL/GenBank/DDBJ whole genome shotgun (WGS) entry which is preliminary data.</text>
</comment>
<dbReference type="AlphaFoldDB" id="A0A9P5MVE0"/>
<dbReference type="SUPFAM" id="SSF103481">
    <property type="entry name" value="Multidrug resistance efflux transporter EmrE"/>
    <property type="match status" value="1"/>
</dbReference>
<reference evidence="9" key="2">
    <citation type="journal article" date="2020" name="Nat. Commun.">
        <title>Large-scale genome sequencing of mycorrhizal fungi provides insights into the early evolution of symbiotic traits.</title>
        <authorList>
            <person name="Miyauchi S."/>
            <person name="Kiss E."/>
            <person name="Kuo A."/>
            <person name="Drula E."/>
            <person name="Kohler A."/>
            <person name="Sanchez-Garcia M."/>
            <person name="Morin E."/>
            <person name="Andreopoulos B."/>
            <person name="Barry K.W."/>
            <person name="Bonito G."/>
            <person name="Buee M."/>
            <person name="Carver A."/>
            <person name="Chen C."/>
            <person name="Cichocki N."/>
            <person name="Clum A."/>
            <person name="Culley D."/>
            <person name="Crous P.W."/>
            <person name="Fauchery L."/>
            <person name="Girlanda M."/>
            <person name="Hayes R.D."/>
            <person name="Keri Z."/>
            <person name="LaButti K."/>
            <person name="Lipzen A."/>
            <person name="Lombard V."/>
            <person name="Magnuson J."/>
            <person name="Maillard F."/>
            <person name="Murat C."/>
            <person name="Nolan M."/>
            <person name="Ohm R.A."/>
            <person name="Pangilinan J."/>
            <person name="Pereira M.F."/>
            <person name="Perotto S."/>
            <person name="Peter M."/>
            <person name="Pfister S."/>
            <person name="Riley R."/>
            <person name="Sitrit Y."/>
            <person name="Stielow J.B."/>
            <person name="Szollosi G."/>
            <person name="Zifcakova L."/>
            <person name="Stursova M."/>
            <person name="Spatafora J.W."/>
            <person name="Tedersoo L."/>
            <person name="Vaario L.M."/>
            <person name="Yamada A."/>
            <person name="Yan M."/>
            <person name="Wang P."/>
            <person name="Xu J."/>
            <person name="Bruns T."/>
            <person name="Baldrian P."/>
            <person name="Vilgalys R."/>
            <person name="Dunand C."/>
            <person name="Henrissat B."/>
            <person name="Grigoriev I.V."/>
            <person name="Hibbett D."/>
            <person name="Nagy L.G."/>
            <person name="Martin F.M."/>
        </authorList>
    </citation>
    <scope>NUCLEOTIDE SEQUENCE</scope>
    <source>
        <strain evidence="9">Prilba</strain>
    </source>
</reference>
<proteinExistence type="predicted"/>
<dbReference type="GO" id="GO:0000139">
    <property type="term" value="C:Golgi membrane"/>
    <property type="evidence" value="ECO:0007669"/>
    <property type="project" value="TreeGrafter"/>
</dbReference>
<dbReference type="PANTHER" id="PTHR10778">
    <property type="entry name" value="SOLUTE CARRIER FAMILY 35 MEMBER B"/>
    <property type="match status" value="1"/>
</dbReference>
<feature type="transmembrane region" description="Helical" evidence="8">
    <location>
        <begin position="118"/>
        <end position="140"/>
    </location>
</feature>
<evidence type="ECO:0000256" key="7">
    <source>
        <dbReference type="SAM" id="MobiDB-lite"/>
    </source>
</evidence>
<gene>
    <name evidence="9" type="ORF">DFH94DRAFT_745154</name>
</gene>
<name>A0A9P5MVE0_9AGAM</name>
<dbReference type="InterPro" id="IPR037185">
    <property type="entry name" value="EmrE-like"/>
</dbReference>
<evidence type="ECO:0000256" key="6">
    <source>
        <dbReference type="ARBA" id="ARBA00023136"/>
    </source>
</evidence>
<keyword evidence="6 8" id="KW-0472">Membrane</keyword>
<feature type="transmembrane region" description="Helical" evidence="8">
    <location>
        <begin position="354"/>
        <end position="375"/>
    </location>
</feature>
<feature type="transmembrane region" description="Helical" evidence="8">
    <location>
        <begin position="146"/>
        <end position="164"/>
    </location>
</feature>
<keyword evidence="5 8" id="KW-1133">Transmembrane helix</keyword>
<dbReference type="EMBL" id="WHVB01000009">
    <property type="protein sequence ID" value="KAF8479684.1"/>
    <property type="molecule type" value="Genomic_DNA"/>
</dbReference>